<keyword evidence="1" id="KW-0175">Coiled coil</keyword>
<reference evidence="3 4" key="1">
    <citation type="submission" date="2023-08" db="EMBL/GenBank/DDBJ databases">
        <title>Annotated Genome Sequence of Vanrija albida AlHP1.</title>
        <authorList>
            <person name="Herzog R."/>
        </authorList>
    </citation>
    <scope>NUCLEOTIDE SEQUENCE [LARGE SCALE GENOMIC DNA]</scope>
    <source>
        <strain evidence="3 4">AlHP1</strain>
    </source>
</reference>
<dbReference type="EMBL" id="JBBXJM010000006">
    <property type="protein sequence ID" value="KAL1406538.1"/>
    <property type="molecule type" value="Genomic_DNA"/>
</dbReference>
<sequence>MPYEARGPGPPTPPTTPEDTIRVTPYRDGADVKKMPRAVAFDAGREMNNLKTFIQTRMAAGHSERAVRRALQAMQAEMMARAAAITDALVWMEEQAEMAEMEEEQAKVPAPPPPYVAEAPGYDVPCAPEPAPEPATPPPCIVVTPPATTAEADDIVRASAMAEVEARLADMEIRERAMERRLGSRVSHPQFTKLREEVEIIKERVAEVAAKEKKRRWRKLRSIRE</sequence>
<dbReference type="RefSeq" id="XP_069206482.1">
    <property type="nucleotide sequence ID" value="XM_069356641.1"/>
</dbReference>
<evidence type="ECO:0000313" key="3">
    <source>
        <dbReference type="EMBL" id="KAL1406538.1"/>
    </source>
</evidence>
<evidence type="ECO:0000313" key="4">
    <source>
        <dbReference type="Proteomes" id="UP001565368"/>
    </source>
</evidence>
<dbReference type="GeneID" id="95989287"/>
<name>A0ABR3PVP4_9TREE</name>
<organism evidence="3 4">
    <name type="scientific">Vanrija albida</name>
    <dbReference type="NCBI Taxonomy" id="181172"/>
    <lineage>
        <taxon>Eukaryota</taxon>
        <taxon>Fungi</taxon>
        <taxon>Dikarya</taxon>
        <taxon>Basidiomycota</taxon>
        <taxon>Agaricomycotina</taxon>
        <taxon>Tremellomycetes</taxon>
        <taxon>Trichosporonales</taxon>
        <taxon>Trichosporonaceae</taxon>
        <taxon>Vanrija</taxon>
    </lineage>
</organism>
<accession>A0ABR3PVP4</accession>
<proteinExistence type="predicted"/>
<dbReference type="Proteomes" id="UP001565368">
    <property type="component" value="Unassembled WGS sequence"/>
</dbReference>
<keyword evidence="4" id="KW-1185">Reference proteome</keyword>
<feature type="region of interest" description="Disordered" evidence="2">
    <location>
        <begin position="1"/>
        <end position="21"/>
    </location>
</feature>
<comment type="caution">
    <text evidence="3">The sequence shown here is derived from an EMBL/GenBank/DDBJ whole genome shotgun (WGS) entry which is preliminary data.</text>
</comment>
<evidence type="ECO:0000256" key="1">
    <source>
        <dbReference type="SAM" id="Coils"/>
    </source>
</evidence>
<gene>
    <name evidence="3" type="ORF">Q8F55_008244</name>
</gene>
<protein>
    <submittedName>
        <fullName evidence="3">Uncharacterized protein</fullName>
    </submittedName>
</protein>
<feature type="coiled-coil region" evidence="1">
    <location>
        <begin position="161"/>
        <end position="211"/>
    </location>
</feature>
<evidence type="ECO:0000256" key="2">
    <source>
        <dbReference type="SAM" id="MobiDB-lite"/>
    </source>
</evidence>